<dbReference type="InterPro" id="IPR013324">
    <property type="entry name" value="RNA_pol_sigma_r3/r4-like"/>
</dbReference>
<feature type="domain" description="RNA polymerase sigma factor 70 region 4 type 2" evidence="7">
    <location>
        <begin position="111"/>
        <end position="163"/>
    </location>
</feature>
<accession>A0A4R3HTU5</accession>
<protein>
    <submittedName>
        <fullName evidence="8">RNA polymerase sigma-70 factor (ECF subfamily)</fullName>
    </submittedName>
</protein>
<comment type="similarity">
    <text evidence="1">Belongs to the sigma-70 factor family. ECF subfamily.</text>
</comment>
<dbReference type="InterPro" id="IPR013249">
    <property type="entry name" value="RNA_pol_sigma70_r4_t2"/>
</dbReference>
<dbReference type="AlphaFoldDB" id="A0A4R3HTU5"/>
<dbReference type="EMBL" id="SLZR01000029">
    <property type="protein sequence ID" value="TCS35903.1"/>
    <property type="molecule type" value="Genomic_DNA"/>
</dbReference>
<name>A0A4R3HTU5_9GAMM</name>
<evidence type="ECO:0000313" key="9">
    <source>
        <dbReference type="Proteomes" id="UP000295793"/>
    </source>
</evidence>
<dbReference type="Proteomes" id="UP000295793">
    <property type="component" value="Unassembled WGS sequence"/>
</dbReference>
<dbReference type="GO" id="GO:0016987">
    <property type="term" value="F:sigma factor activity"/>
    <property type="evidence" value="ECO:0007669"/>
    <property type="project" value="UniProtKB-KW"/>
</dbReference>
<dbReference type="Gene3D" id="1.10.1740.10">
    <property type="match status" value="1"/>
</dbReference>
<dbReference type="SUPFAM" id="SSF88946">
    <property type="entry name" value="Sigma2 domain of RNA polymerase sigma factors"/>
    <property type="match status" value="1"/>
</dbReference>
<evidence type="ECO:0000259" key="6">
    <source>
        <dbReference type="Pfam" id="PF04542"/>
    </source>
</evidence>
<dbReference type="Pfam" id="PF08281">
    <property type="entry name" value="Sigma70_r4_2"/>
    <property type="match status" value="1"/>
</dbReference>
<dbReference type="InterPro" id="IPR036388">
    <property type="entry name" value="WH-like_DNA-bd_sf"/>
</dbReference>
<dbReference type="Pfam" id="PF04542">
    <property type="entry name" value="Sigma70_r2"/>
    <property type="match status" value="1"/>
</dbReference>
<dbReference type="PANTHER" id="PTHR43133:SF8">
    <property type="entry name" value="RNA POLYMERASE SIGMA FACTOR HI_1459-RELATED"/>
    <property type="match status" value="1"/>
</dbReference>
<dbReference type="Gene3D" id="1.10.10.10">
    <property type="entry name" value="Winged helix-like DNA-binding domain superfamily/Winged helix DNA-binding domain"/>
    <property type="match status" value="1"/>
</dbReference>
<dbReference type="NCBIfam" id="TIGR02937">
    <property type="entry name" value="sigma70-ECF"/>
    <property type="match status" value="1"/>
</dbReference>
<organism evidence="8 9">
    <name type="scientific">Reinekea marinisedimentorum</name>
    <dbReference type="NCBI Taxonomy" id="230495"/>
    <lineage>
        <taxon>Bacteria</taxon>
        <taxon>Pseudomonadati</taxon>
        <taxon>Pseudomonadota</taxon>
        <taxon>Gammaproteobacteria</taxon>
        <taxon>Oceanospirillales</taxon>
        <taxon>Saccharospirillaceae</taxon>
        <taxon>Reinekea</taxon>
    </lineage>
</organism>
<feature type="domain" description="RNA polymerase sigma-70 region 2" evidence="6">
    <location>
        <begin position="22"/>
        <end position="86"/>
    </location>
</feature>
<reference evidence="8 9" key="1">
    <citation type="submission" date="2019-03" db="EMBL/GenBank/DDBJ databases">
        <title>Genomic Encyclopedia of Archaeal and Bacterial Type Strains, Phase II (KMG-II): from individual species to whole genera.</title>
        <authorList>
            <person name="Goeker M."/>
        </authorList>
    </citation>
    <scope>NUCLEOTIDE SEQUENCE [LARGE SCALE GENOMIC DNA]</scope>
    <source>
        <strain evidence="8 9">DSM 15388</strain>
    </source>
</reference>
<comment type="caution">
    <text evidence="8">The sequence shown here is derived from an EMBL/GenBank/DDBJ whole genome shotgun (WGS) entry which is preliminary data.</text>
</comment>
<evidence type="ECO:0000256" key="3">
    <source>
        <dbReference type="ARBA" id="ARBA00023082"/>
    </source>
</evidence>
<keyword evidence="5" id="KW-0804">Transcription</keyword>
<dbReference type="InterPro" id="IPR013325">
    <property type="entry name" value="RNA_pol_sigma_r2"/>
</dbReference>
<dbReference type="RefSeq" id="WP_132704119.1">
    <property type="nucleotide sequence ID" value="NZ_SLZR01000029.1"/>
</dbReference>
<dbReference type="PANTHER" id="PTHR43133">
    <property type="entry name" value="RNA POLYMERASE ECF-TYPE SIGMA FACTO"/>
    <property type="match status" value="1"/>
</dbReference>
<keyword evidence="9" id="KW-1185">Reference proteome</keyword>
<gene>
    <name evidence="8" type="ORF">BCF53_12919</name>
</gene>
<keyword evidence="2" id="KW-0805">Transcription regulation</keyword>
<dbReference type="OrthoDB" id="9797134at2"/>
<proteinExistence type="inferred from homology"/>
<dbReference type="InterPro" id="IPR039425">
    <property type="entry name" value="RNA_pol_sigma-70-like"/>
</dbReference>
<keyword evidence="4" id="KW-0238">DNA-binding</keyword>
<dbReference type="GO" id="GO:0006352">
    <property type="term" value="P:DNA-templated transcription initiation"/>
    <property type="evidence" value="ECO:0007669"/>
    <property type="project" value="InterPro"/>
</dbReference>
<evidence type="ECO:0000313" key="8">
    <source>
        <dbReference type="EMBL" id="TCS35903.1"/>
    </source>
</evidence>
<sequence>MSKASLANTGNAFPCAISAWAEHEQALVGWLLKETGNNRALSEDLLQEVFVKLMQQRNAFCEVENTKGWLFRVARNLLIDHARRDRYQPIEDTDIAHEEADPSAIDLLAINCLPRVLNELDEEDRDIIFACDINGMKQQEYAEQHLLSLPAVKSRLRRARQKLKQQIETACHVQLDENEQVCCFTQRAP</sequence>
<dbReference type="SUPFAM" id="SSF88659">
    <property type="entry name" value="Sigma3 and sigma4 domains of RNA polymerase sigma factors"/>
    <property type="match status" value="1"/>
</dbReference>
<evidence type="ECO:0000259" key="7">
    <source>
        <dbReference type="Pfam" id="PF08281"/>
    </source>
</evidence>
<dbReference type="InterPro" id="IPR014284">
    <property type="entry name" value="RNA_pol_sigma-70_dom"/>
</dbReference>
<evidence type="ECO:0000256" key="5">
    <source>
        <dbReference type="ARBA" id="ARBA00023163"/>
    </source>
</evidence>
<evidence type="ECO:0000256" key="1">
    <source>
        <dbReference type="ARBA" id="ARBA00010641"/>
    </source>
</evidence>
<dbReference type="GO" id="GO:0003677">
    <property type="term" value="F:DNA binding"/>
    <property type="evidence" value="ECO:0007669"/>
    <property type="project" value="UniProtKB-KW"/>
</dbReference>
<evidence type="ECO:0000256" key="4">
    <source>
        <dbReference type="ARBA" id="ARBA00023125"/>
    </source>
</evidence>
<dbReference type="InterPro" id="IPR007627">
    <property type="entry name" value="RNA_pol_sigma70_r2"/>
</dbReference>
<keyword evidence="3" id="KW-0731">Sigma factor</keyword>
<evidence type="ECO:0000256" key="2">
    <source>
        <dbReference type="ARBA" id="ARBA00023015"/>
    </source>
</evidence>